<feature type="transmembrane region" description="Helical" evidence="1">
    <location>
        <begin position="20"/>
        <end position="38"/>
    </location>
</feature>
<keyword evidence="1" id="KW-0812">Transmembrane</keyword>
<dbReference type="EMBL" id="WVTI01000016">
    <property type="protein sequence ID" value="MXS27200.1"/>
    <property type="molecule type" value="Genomic_DNA"/>
</dbReference>
<evidence type="ECO:0000313" key="2">
    <source>
        <dbReference type="EMBL" id="MXS27200.1"/>
    </source>
</evidence>
<keyword evidence="1" id="KW-1133">Transmembrane helix</keyword>
<organism evidence="2 3">
    <name type="scientific">Enterococcus gallinarum</name>
    <dbReference type="NCBI Taxonomy" id="1353"/>
    <lineage>
        <taxon>Bacteria</taxon>
        <taxon>Bacillati</taxon>
        <taxon>Bacillota</taxon>
        <taxon>Bacilli</taxon>
        <taxon>Lactobacillales</taxon>
        <taxon>Enterococcaceae</taxon>
        <taxon>Enterococcus</taxon>
    </lineage>
</organism>
<gene>
    <name evidence="2" type="ORF">GTI89_14155</name>
</gene>
<comment type="caution">
    <text evidence="2">The sequence shown here is derived from an EMBL/GenBank/DDBJ whole genome shotgun (WGS) entry which is preliminary data.</text>
</comment>
<sequence>MSSPFSWLGEGGMTHYWRQITVMIVGALFMILIAWFFIGNAKKDTEAFNITEALRTAAISNKDDSARIQPGAFYLDQASFEKEFEQTIKKQPFYAKKTVKVTFNYLKEADNKGIKGIRAYVESDGSIDEATCILSTPEGG</sequence>
<reference evidence="2 3" key="1">
    <citation type="submission" date="2019-04" db="EMBL/GenBank/DDBJ databases">
        <title>Step-wise assembly of the neonatal virome modulated by breast feeding.</title>
        <authorList>
            <person name="Liang G."/>
            <person name="Bushman F."/>
        </authorList>
    </citation>
    <scope>NUCLEOTIDE SEQUENCE [LARGE SCALE GENOMIC DNA]</scope>
    <source>
        <strain evidence="2 3">E3404</strain>
    </source>
</reference>
<proteinExistence type="predicted"/>
<evidence type="ECO:0000313" key="3">
    <source>
        <dbReference type="Proteomes" id="UP000439965"/>
    </source>
</evidence>
<accession>A0A6I4XU44</accession>
<dbReference type="Proteomes" id="UP000439965">
    <property type="component" value="Unassembled WGS sequence"/>
</dbReference>
<dbReference type="AlphaFoldDB" id="A0A6I4XU44"/>
<evidence type="ECO:0000256" key="1">
    <source>
        <dbReference type="SAM" id="Phobius"/>
    </source>
</evidence>
<name>A0A6I4XU44_ENTGA</name>
<protein>
    <submittedName>
        <fullName evidence="2">Uncharacterized protein</fullName>
    </submittedName>
</protein>
<keyword evidence="1" id="KW-0472">Membrane</keyword>